<proteinExistence type="predicted"/>
<evidence type="ECO:0000313" key="2">
    <source>
        <dbReference type="EMBL" id="TSE18638.1"/>
    </source>
</evidence>
<evidence type="ECO:0000256" key="1">
    <source>
        <dbReference type="SAM" id="MobiDB-lite"/>
    </source>
</evidence>
<name>A0A554W4X7_9BURK</name>
<feature type="compositionally biased region" description="Pro residues" evidence="1">
    <location>
        <begin position="99"/>
        <end position="111"/>
    </location>
</feature>
<organism evidence="2 3">
    <name type="scientific">Tepidimonas aquatica</name>
    <dbReference type="NCBI Taxonomy" id="247482"/>
    <lineage>
        <taxon>Bacteria</taxon>
        <taxon>Pseudomonadati</taxon>
        <taxon>Pseudomonadota</taxon>
        <taxon>Betaproteobacteria</taxon>
        <taxon>Burkholderiales</taxon>
        <taxon>Tepidimonas</taxon>
    </lineage>
</organism>
<dbReference type="AlphaFoldDB" id="A0A554W4X7"/>
<gene>
    <name evidence="2" type="ORF">Taqua_02530</name>
</gene>
<dbReference type="EMBL" id="VJNA01000065">
    <property type="protein sequence ID" value="TSE18638.1"/>
    <property type="molecule type" value="Genomic_DNA"/>
</dbReference>
<feature type="region of interest" description="Disordered" evidence="1">
    <location>
        <begin position="92"/>
        <end position="167"/>
    </location>
</feature>
<sequence>MLAPTPPQAAPLHGRRAAWLLAVALAATALPGCDMLGIDTPAKQAERREAEGKAIGAACRHTQRSLEDCYASNPKASKAAIFAGWREMDEYMRENDIPPATPTARPAPPAEPQEEVVGSDGHGTPAAPNGGKPATGDGAATSGPRNAPPTGSIVPNLAPAAQKAPGR</sequence>
<keyword evidence="3" id="KW-1185">Reference proteome</keyword>
<dbReference type="Proteomes" id="UP000318554">
    <property type="component" value="Unassembled WGS sequence"/>
</dbReference>
<comment type="caution">
    <text evidence="2">The sequence shown here is derived from an EMBL/GenBank/DDBJ whole genome shotgun (WGS) entry which is preliminary data.</text>
</comment>
<accession>A0A554W4X7</accession>
<dbReference type="RefSeq" id="WP_246094728.1">
    <property type="nucleotide sequence ID" value="NZ_VJNA01000065.1"/>
</dbReference>
<protein>
    <submittedName>
        <fullName evidence="2">Uncharacterized protein</fullName>
    </submittedName>
</protein>
<reference evidence="2 3" key="1">
    <citation type="submission" date="2019-07" db="EMBL/GenBank/DDBJ databases">
        <title>Tepidimonas aquatica CLN-1 draft genome.</title>
        <authorList>
            <person name="Da Costa M.S."/>
            <person name="Froufe H.J.C."/>
            <person name="Egas C."/>
            <person name="Albuquerque L."/>
        </authorList>
    </citation>
    <scope>NUCLEOTIDE SEQUENCE [LARGE SCALE GENOMIC DNA]</scope>
    <source>
        <strain evidence="2 3">CLN-1</strain>
    </source>
</reference>
<evidence type="ECO:0000313" key="3">
    <source>
        <dbReference type="Proteomes" id="UP000318554"/>
    </source>
</evidence>